<dbReference type="RefSeq" id="WP_203937985.1">
    <property type="nucleotide sequence ID" value="NZ_BAAAGJ010000009.1"/>
</dbReference>
<dbReference type="Proteomes" id="UP000652013">
    <property type="component" value="Unassembled WGS sequence"/>
</dbReference>
<evidence type="ECO:0000313" key="2">
    <source>
        <dbReference type="Proteomes" id="UP000652013"/>
    </source>
</evidence>
<sequence length="175" mass="18822">MLHADVDAFSDAVTPLIDGITGWRAGSAMRELGDLIHMSLSDALHQEPLQASLRLIGQDAAAIGPAIQYVGTGFAESAFGLHVQADAPNAVMRSGRLAFQWVPANETDAIQVRFRELARLVWEALHAVTTSVLVTPAGTPVRNVRIGSVAKQWALKHPGQLLSDWGRPVQVDSRS</sequence>
<keyword evidence="2" id="KW-1185">Reference proteome</keyword>
<protein>
    <submittedName>
        <fullName evidence="1">Uncharacterized protein</fullName>
    </submittedName>
</protein>
<proteinExistence type="predicted"/>
<dbReference type="EMBL" id="BOOY01000014">
    <property type="protein sequence ID" value="GIJ02688.1"/>
    <property type="molecule type" value="Genomic_DNA"/>
</dbReference>
<dbReference type="AlphaFoldDB" id="A0A8J3Y6I0"/>
<comment type="caution">
    <text evidence="1">The sequence shown here is derived from an EMBL/GenBank/DDBJ whole genome shotgun (WGS) entry which is preliminary data.</text>
</comment>
<gene>
    <name evidence="1" type="ORF">Sya03_20400</name>
</gene>
<reference evidence="1" key="1">
    <citation type="submission" date="2021-01" db="EMBL/GenBank/DDBJ databases">
        <title>Whole genome shotgun sequence of Spirilliplanes yamanashiensis NBRC 15828.</title>
        <authorList>
            <person name="Komaki H."/>
            <person name="Tamura T."/>
        </authorList>
    </citation>
    <scope>NUCLEOTIDE SEQUENCE</scope>
    <source>
        <strain evidence="1">NBRC 15828</strain>
    </source>
</reference>
<accession>A0A8J3Y6I0</accession>
<organism evidence="1 2">
    <name type="scientific">Spirilliplanes yamanashiensis</name>
    <dbReference type="NCBI Taxonomy" id="42233"/>
    <lineage>
        <taxon>Bacteria</taxon>
        <taxon>Bacillati</taxon>
        <taxon>Actinomycetota</taxon>
        <taxon>Actinomycetes</taxon>
        <taxon>Micromonosporales</taxon>
        <taxon>Micromonosporaceae</taxon>
        <taxon>Spirilliplanes</taxon>
    </lineage>
</organism>
<evidence type="ECO:0000313" key="1">
    <source>
        <dbReference type="EMBL" id="GIJ02688.1"/>
    </source>
</evidence>
<name>A0A8J3Y6I0_9ACTN</name>